<evidence type="ECO:0008006" key="3">
    <source>
        <dbReference type="Google" id="ProtNLM"/>
    </source>
</evidence>
<dbReference type="EMBL" id="JABEYB010000001">
    <property type="protein sequence ID" value="NNU74337.1"/>
    <property type="molecule type" value="Genomic_DNA"/>
</dbReference>
<dbReference type="RefSeq" id="WP_171295210.1">
    <property type="nucleotide sequence ID" value="NZ_CP077615.1"/>
</dbReference>
<sequence length="48" mass="5556">MNELVDNTFNGLSDYYTDKIRSLPEGVIDKIATDIFDLETVEDIKKYL</sequence>
<comment type="caution">
    <text evidence="1">The sequence shown here is derived from an EMBL/GenBank/DDBJ whole genome shotgun (WGS) entry which is preliminary data.</text>
</comment>
<gene>
    <name evidence="1" type="ORF">HLQ16_00045</name>
</gene>
<evidence type="ECO:0000313" key="1">
    <source>
        <dbReference type="EMBL" id="NNU74337.1"/>
    </source>
</evidence>
<dbReference type="GeneID" id="83592354"/>
<accession>A0A7Y3WPX2</accession>
<reference evidence="1 2" key="1">
    <citation type="submission" date="2020-05" db="EMBL/GenBank/DDBJ databases">
        <title>Complete genome of Clostridium estertheticum subspecies estertheticum, isolated from Vacuum packed lamb meat from New Zealand imported to Switzerland.</title>
        <authorList>
            <person name="Wambui J."/>
            <person name="Stevens M.J.A."/>
            <person name="Stephan R."/>
        </authorList>
    </citation>
    <scope>NUCLEOTIDE SEQUENCE [LARGE SCALE GENOMIC DNA]</scope>
    <source>
        <strain evidence="1 2">CEST001</strain>
    </source>
</reference>
<organism evidence="1 2">
    <name type="scientific">Clostridium estertheticum</name>
    <dbReference type="NCBI Taxonomy" id="238834"/>
    <lineage>
        <taxon>Bacteria</taxon>
        <taxon>Bacillati</taxon>
        <taxon>Bacillota</taxon>
        <taxon>Clostridia</taxon>
        <taxon>Eubacteriales</taxon>
        <taxon>Clostridiaceae</taxon>
        <taxon>Clostridium</taxon>
    </lineage>
</organism>
<proteinExistence type="predicted"/>
<dbReference type="Proteomes" id="UP000531659">
    <property type="component" value="Unassembled WGS sequence"/>
</dbReference>
<name>A0A7Y3WPX2_9CLOT</name>
<dbReference type="AlphaFoldDB" id="A0A7Y3WPX2"/>
<evidence type="ECO:0000313" key="2">
    <source>
        <dbReference type="Proteomes" id="UP000531659"/>
    </source>
</evidence>
<protein>
    <recommendedName>
        <fullName evidence="3">DUF4351 domain-containing protein</fullName>
    </recommendedName>
</protein>